<protein>
    <submittedName>
        <fullName evidence="1">Uncharacterized protein</fullName>
    </submittedName>
</protein>
<proteinExistence type="predicted"/>
<organism evidence="1">
    <name type="scientific">Rhizophora mucronata</name>
    <name type="common">Asiatic mangrove</name>
    <dbReference type="NCBI Taxonomy" id="61149"/>
    <lineage>
        <taxon>Eukaryota</taxon>
        <taxon>Viridiplantae</taxon>
        <taxon>Streptophyta</taxon>
        <taxon>Embryophyta</taxon>
        <taxon>Tracheophyta</taxon>
        <taxon>Spermatophyta</taxon>
        <taxon>Magnoliopsida</taxon>
        <taxon>eudicotyledons</taxon>
        <taxon>Gunneridae</taxon>
        <taxon>Pentapetalae</taxon>
        <taxon>rosids</taxon>
        <taxon>fabids</taxon>
        <taxon>Malpighiales</taxon>
        <taxon>Rhizophoraceae</taxon>
        <taxon>Rhizophora</taxon>
    </lineage>
</organism>
<reference evidence="1" key="1">
    <citation type="submission" date="2018-02" db="EMBL/GenBank/DDBJ databases">
        <title>Rhizophora mucronata_Transcriptome.</title>
        <authorList>
            <person name="Meera S.P."/>
            <person name="Sreeshan A."/>
            <person name="Augustine A."/>
        </authorList>
    </citation>
    <scope>NUCLEOTIDE SEQUENCE</scope>
    <source>
        <tissue evidence="1">Leaf</tissue>
    </source>
</reference>
<evidence type="ECO:0000313" key="1">
    <source>
        <dbReference type="EMBL" id="MBX17920.1"/>
    </source>
</evidence>
<dbReference type="EMBL" id="GGEC01037436">
    <property type="protein sequence ID" value="MBX17920.1"/>
    <property type="molecule type" value="Transcribed_RNA"/>
</dbReference>
<dbReference type="AlphaFoldDB" id="A0A2P2LIZ4"/>
<name>A0A2P2LIZ4_RHIMU</name>
<accession>A0A2P2LIZ4</accession>
<sequence>MFCDWRLKYCLLCFDLYGLNVLLLGKISKFPL</sequence>